<comment type="caution">
    <text evidence="1">The sequence shown here is derived from an EMBL/GenBank/DDBJ whole genome shotgun (WGS) entry which is preliminary data.</text>
</comment>
<proteinExistence type="predicted"/>
<name>A0ABS7RKN4_9ACTN</name>
<dbReference type="RefSeq" id="WP_221025330.1">
    <property type="nucleotide sequence ID" value="NZ_JAIEZQ010000002.1"/>
</dbReference>
<reference evidence="1 2" key="1">
    <citation type="submission" date="2021-08" db="EMBL/GenBank/DDBJ databases">
        <title>Nocardioides bacterium WL0053 sp. nov., isolated from the sediment.</title>
        <authorList>
            <person name="Wang L."/>
            <person name="Zhang D."/>
            <person name="Zhang A."/>
        </authorList>
    </citation>
    <scope>NUCLEOTIDE SEQUENCE [LARGE SCALE GENOMIC DNA]</scope>
    <source>
        <strain evidence="1 2">WL0053</strain>
    </source>
</reference>
<gene>
    <name evidence="1" type="ORF">K1X13_12280</name>
</gene>
<accession>A0ABS7RKN4</accession>
<organism evidence="1 2">
    <name type="scientific">Nocardioides jiangsuensis</name>
    <dbReference type="NCBI Taxonomy" id="2866161"/>
    <lineage>
        <taxon>Bacteria</taxon>
        <taxon>Bacillati</taxon>
        <taxon>Actinomycetota</taxon>
        <taxon>Actinomycetes</taxon>
        <taxon>Propionibacteriales</taxon>
        <taxon>Nocardioidaceae</taxon>
        <taxon>Nocardioides</taxon>
    </lineage>
</organism>
<sequence>MASTFWEQVKANGLKVPEGRTLPELTTELARMLGDPDPANRDGIAYPTLATWISQGVYDELLKGLGDGMATGLDVGLGEDGTDSVFRRSFSALVLAECIERDNVAHLVPVDTLLGWGDHLASWFVRERDLRGYVPTKGWAHTVAHGADALGRLAEAGVMGRLELTVLLDVIADRLLVPTDYHLVNGEDDRLAMATMRILRRDLVGLDVLEPWVARLAGHARAHGLEDKDPYLVSGNVQRYLRALYLQVALAPNPPANRPDLLLVLIERLKQSNPETLGPAAVPAGSGRA</sequence>
<keyword evidence="2" id="KW-1185">Reference proteome</keyword>
<dbReference type="InterPro" id="IPR021247">
    <property type="entry name" value="DUF2785"/>
</dbReference>
<evidence type="ECO:0000313" key="1">
    <source>
        <dbReference type="EMBL" id="MBY9075601.1"/>
    </source>
</evidence>
<dbReference type="EMBL" id="JAIEZQ010000002">
    <property type="protein sequence ID" value="MBY9075601.1"/>
    <property type="molecule type" value="Genomic_DNA"/>
</dbReference>
<evidence type="ECO:0000313" key="2">
    <source>
        <dbReference type="Proteomes" id="UP000754710"/>
    </source>
</evidence>
<protein>
    <submittedName>
        <fullName evidence="1">DUF2785 domain-containing protein</fullName>
    </submittedName>
</protein>
<dbReference type="Proteomes" id="UP000754710">
    <property type="component" value="Unassembled WGS sequence"/>
</dbReference>
<dbReference type="Pfam" id="PF10978">
    <property type="entry name" value="DUF2785"/>
    <property type="match status" value="1"/>
</dbReference>